<gene>
    <name evidence="2" type="ORF">GCM10007895_00120</name>
</gene>
<accession>A0AA37VSK4</accession>
<organism evidence="2 3">
    <name type="scientific">Paraferrimonas sedimenticola</name>
    <dbReference type="NCBI Taxonomy" id="375674"/>
    <lineage>
        <taxon>Bacteria</taxon>
        <taxon>Pseudomonadati</taxon>
        <taxon>Pseudomonadota</taxon>
        <taxon>Gammaproteobacteria</taxon>
        <taxon>Alteromonadales</taxon>
        <taxon>Ferrimonadaceae</taxon>
        <taxon>Paraferrimonas</taxon>
    </lineage>
</organism>
<comment type="caution">
    <text evidence="2">The sequence shown here is derived from an EMBL/GenBank/DDBJ whole genome shotgun (WGS) entry which is preliminary data.</text>
</comment>
<name>A0AA37VSK4_9GAMM</name>
<reference evidence="2" key="1">
    <citation type="journal article" date="2014" name="Int. J. Syst. Evol. Microbiol.">
        <title>Complete genome sequence of Corynebacterium casei LMG S-19264T (=DSM 44701T), isolated from a smear-ripened cheese.</title>
        <authorList>
            <consortium name="US DOE Joint Genome Institute (JGI-PGF)"/>
            <person name="Walter F."/>
            <person name="Albersmeier A."/>
            <person name="Kalinowski J."/>
            <person name="Ruckert C."/>
        </authorList>
    </citation>
    <scope>NUCLEOTIDE SEQUENCE</scope>
    <source>
        <strain evidence="2">NBRC 101628</strain>
    </source>
</reference>
<protein>
    <submittedName>
        <fullName evidence="2">Uncharacterized protein</fullName>
    </submittedName>
</protein>
<dbReference type="Proteomes" id="UP001161422">
    <property type="component" value="Unassembled WGS sequence"/>
</dbReference>
<evidence type="ECO:0000313" key="2">
    <source>
        <dbReference type="EMBL" id="GLP94706.1"/>
    </source>
</evidence>
<sequence length="98" mass="10099">MGIFNWLSDVFGDSSSATSSVDDNAINPANGLPMVDGTGGVDVEGNPYGTDSSHDLMDSSMNDSLGTSSFDDSFGCGVDDSFSSGIDDTFSSGGFDEW</sequence>
<feature type="compositionally biased region" description="Polar residues" evidence="1">
    <location>
        <begin position="13"/>
        <end position="22"/>
    </location>
</feature>
<evidence type="ECO:0000313" key="3">
    <source>
        <dbReference type="Proteomes" id="UP001161422"/>
    </source>
</evidence>
<dbReference type="RefSeq" id="WP_095506079.1">
    <property type="nucleotide sequence ID" value="NZ_BSNC01000001.1"/>
</dbReference>
<feature type="region of interest" description="Disordered" evidence="1">
    <location>
        <begin position="13"/>
        <end position="62"/>
    </location>
</feature>
<reference evidence="2" key="2">
    <citation type="submission" date="2023-01" db="EMBL/GenBank/DDBJ databases">
        <title>Draft genome sequence of Paraferrimonas sedimenticola strain NBRC 101628.</title>
        <authorList>
            <person name="Sun Q."/>
            <person name="Mori K."/>
        </authorList>
    </citation>
    <scope>NUCLEOTIDE SEQUENCE</scope>
    <source>
        <strain evidence="2">NBRC 101628</strain>
    </source>
</reference>
<proteinExistence type="predicted"/>
<dbReference type="AlphaFoldDB" id="A0AA37VSK4"/>
<evidence type="ECO:0000256" key="1">
    <source>
        <dbReference type="SAM" id="MobiDB-lite"/>
    </source>
</evidence>
<keyword evidence="3" id="KW-1185">Reference proteome</keyword>
<dbReference type="EMBL" id="BSNC01000001">
    <property type="protein sequence ID" value="GLP94706.1"/>
    <property type="molecule type" value="Genomic_DNA"/>
</dbReference>